<dbReference type="RefSeq" id="WP_004381536.1">
    <property type="nucleotide sequence ID" value="NZ_JH114217.1"/>
</dbReference>
<comment type="caution">
    <text evidence="1">The sequence shown here is derived from an EMBL/GenBank/DDBJ whole genome shotgun (WGS) entry which is preliminary data.</text>
</comment>
<dbReference type="HOGENOM" id="CLU_1775750_0_0_10"/>
<name>G1WF37_9BACT</name>
<organism evidence="1 2">
    <name type="scientific">Segatella oulorum F0390</name>
    <dbReference type="NCBI Taxonomy" id="702438"/>
    <lineage>
        <taxon>Bacteria</taxon>
        <taxon>Pseudomonadati</taxon>
        <taxon>Bacteroidota</taxon>
        <taxon>Bacteroidia</taxon>
        <taxon>Bacteroidales</taxon>
        <taxon>Prevotellaceae</taxon>
        <taxon>Segatella</taxon>
    </lineage>
</organism>
<dbReference type="OrthoDB" id="9867767at2"/>
<dbReference type="AlphaFoldDB" id="G1WF37"/>
<gene>
    <name evidence="1" type="ORF">HMPREF9431_02438</name>
</gene>
<protein>
    <submittedName>
        <fullName evidence="1">Uncharacterized protein</fullName>
    </submittedName>
</protein>
<keyword evidence="2" id="KW-1185">Reference proteome</keyword>
<evidence type="ECO:0000313" key="2">
    <source>
        <dbReference type="Proteomes" id="UP000005141"/>
    </source>
</evidence>
<accession>G1WF37</accession>
<dbReference type="Proteomes" id="UP000005141">
    <property type="component" value="Unassembled WGS sequence"/>
</dbReference>
<evidence type="ECO:0000313" key="1">
    <source>
        <dbReference type="EMBL" id="EGV28797.1"/>
    </source>
</evidence>
<reference evidence="1 2" key="1">
    <citation type="submission" date="2011-07" db="EMBL/GenBank/DDBJ databases">
        <title>The Genome Sequence of Prevotella oulorum F0390.</title>
        <authorList>
            <consortium name="The Broad Institute Genome Sequencing Platform"/>
            <consortium name="The Broad Institute Genome Sequencing Center for Infectious Disease"/>
            <person name="Earl A."/>
            <person name="Ward D."/>
            <person name="Feldgarden M."/>
            <person name="Gevers D."/>
            <person name="Izard J."/>
            <person name="Ganesan A."/>
            <person name="Baranova O.V."/>
            <person name="Blanton J.M."/>
            <person name="Tanner A.C."/>
            <person name="Dewhirst F.E."/>
            <person name="Young S.K."/>
            <person name="Zeng Q."/>
            <person name="Gargeya S."/>
            <person name="Fitzgerald M."/>
            <person name="Haas B."/>
            <person name="Abouelleil A."/>
            <person name="Alvarado L."/>
            <person name="Arachchi H.M."/>
            <person name="Berlin A."/>
            <person name="Brown A."/>
            <person name="Chapman S.B."/>
            <person name="Chen Z."/>
            <person name="Dunbar C."/>
            <person name="Freedman E."/>
            <person name="Gearin G."/>
            <person name="Gellesch M."/>
            <person name="Goldberg J."/>
            <person name="Griggs A."/>
            <person name="Gujja S."/>
            <person name="Heiman D."/>
            <person name="Howarth C."/>
            <person name="Larson L."/>
            <person name="Lui A."/>
            <person name="MacDonald P.J.P."/>
            <person name="Mehta T."/>
            <person name="Montmayeur A."/>
            <person name="Murphy C."/>
            <person name="Neiman D."/>
            <person name="Pearson M."/>
            <person name="Priest M."/>
            <person name="Roberts A."/>
            <person name="Saif S."/>
            <person name="Shea T."/>
            <person name="Shenoy N."/>
            <person name="Sisk P."/>
            <person name="Stolte C."/>
            <person name="Sykes S."/>
            <person name="Wortman J."/>
            <person name="Nusbaum C."/>
            <person name="Birren B."/>
        </authorList>
    </citation>
    <scope>NUCLEOTIDE SEQUENCE [LARGE SCALE GENOMIC DNA]</scope>
    <source>
        <strain evidence="1 2">F0390</strain>
    </source>
</reference>
<dbReference type="EMBL" id="ADGI01000067">
    <property type="protein sequence ID" value="EGV28797.1"/>
    <property type="molecule type" value="Genomic_DNA"/>
</dbReference>
<proteinExistence type="predicted"/>
<dbReference type="GeneID" id="95426951"/>
<sequence>MKINYWVLLLFIIVVNTQLYGQKVKLLDNTYYKAFGDRSDIVNIIEHERSQIIMLLEPSLSSMIEETLSTDTALFRCVLIINIERTNNIFNIYNDKPFFYQDNNKRYENLKISDEITAIVRSIKICPLLNRRNKKRISFGLVFHRK</sequence>